<reference evidence="1" key="1">
    <citation type="journal article" date="2021" name="Proc. Natl. Acad. Sci. U.S.A.">
        <title>A Catalog of Tens of Thousands of Viruses from Human Metagenomes Reveals Hidden Associations with Chronic Diseases.</title>
        <authorList>
            <person name="Tisza M.J."/>
            <person name="Buck C.B."/>
        </authorList>
    </citation>
    <scope>NUCLEOTIDE SEQUENCE</scope>
    <source>
        <strain evidence="1">Cthu813</strain>
    </source>
</reference>
<protein>
    <submittedName>
        <fullName evidence="1">Outer membrane protein assembly factor</fullName>
    </submittedName>
</protein>
<name>A0A8S5VIB9_9CAUD</name>
<organism evidence="1">
    <name type="scientific">Siphoviridae sp. cthu813</name>
    <dbReference type="NCBI Taxonomy" id="2825618"/>
    <lineage>
        <taxon>Viruses</taxon>
        <taxon>Duplodnaviria</taxon>
        <taxon>Heunggongvirae</taxon>
        <taxon>Uroviricota</taxon>
        <taxon>Caudoviricetes</taxon>
    </lineage>
</organism>
<accession>A0A8S5VIB9</accession>
<sequence length="35" mass="3886">MRKTFIIIALIFAFLLGAYCTVEVEAAQDNPIKNA</sequence>
<proteinExistence type="predicted"/>
<evidence type="ECO:0000313" key="1">
    <source>
        <dbReference type="EMBL" id="DAG06422.1"/>
    </source>
</evidence>
<dbReference type="EMBL" id="BK016270">
    <property type="protein sequence ID" value="DAG06422.1"/>
    <property type="molecule type" value="Genomic_DNA"/>
</dbReference>